<keyword evidence="4 6" id="KW-1133">Transmembrane helix</keyword>
<feature type="transmembrane region" description="Helical" evidence="6">
    <location>
        <begin position="290"/>
        <end position="308"/>
    </location>
</feature>
<feature type="transmembrane region" description="Helical" evidence="6">
    <location>
        <begin position="46"/>
        <end position="67"/>
    </location>
</feature>
<keyword evidence="9" id="KW-1185">Reference proteome</keyword>
<dbReference type="EMBL" id="JBHTKI010000023">
    <property type="protein sequence ID" value="MFD1032750.1"/>
    <property type="molecule type" value="Genomic_DNA"/>
</dbReference>
<feature type="transmembrane region" description="Helical" evidence="6">
    <location>
        <begin position="220"/>
        <end position="248"/>
    </location>
</feature>
<feature type="transmembrane region" description="Helical" evidence="6">
    <location>
        <begin position="170"/>
        <end position="188"/>
    </location>
</feature>
<dbReference type="PROSITE" id="PS50850">
    <property type="entry name" value="MFS"/>
    <property type="match status" value="1"/>
</dbReference>
<reference evidence="9" key="1">
    <citation type="journal article" date="2019" name="Int. J. Syst. Evol. Microbiol.">
        <title>The Global Catalogue of Microorganisms (GCM) 10K type strain sequencing project: providing services to taxonomists for standard genome sequencing and annotation.</title>
        <authorList>
            <consortium name="The Broad Institute Genomics Platform"/>
            <consortium name="The Broad Institute Genome Sequencing Center for Infectious Disease"/>
            <person name="Wu L."/>
            <person name="Ma J."/>
        </authorList>
    </citation>
    <scope>NUCLEOTIDE SEQUENCE [LARGE SCALE GENOMIC DNA]</scope>
    <source>
        <strain evidence="9">CCUG 56756</strain>
    </source>
</reference>
<gene>
    <name evidence="8" type="ORF">ACFQ1X_15025</name>
</gene>
<proteinExistence type="predicted"/>
<dbReference type="PROSITE" id="PS51257">
    <property type="entry name" value="PROKAR_LIPOPROTEIN"/>
    <property type="match status" value="1"/>
</dbReference>
<dbReference type="Proteomes" id="UP001597109">
    <property type="component" value="Unassembled WGS sequence"/>
</dbReference>
<evidence type="ECO:0000256" key="3">
    <source>
        <dbReference type="ARBA" id="ARBA00022692"/>
    </source>
</evidence>
<dbReference type="Pfam" id="PF07690">
    <property type="entry name" value="MFS_1"/>
    <property type="match status" value="1"/>
</dbReference>
<keyword evidence="3 6" id="KW-0812">Transmembrane</keyword>
<evidence type="ECO:0000256" key="1">
    <source>
        <dbReference type="ARBA" id="ARBA00004651"/>
    </source>
</evidence>
<feature type="domain" description="Major facilitator superfamily (MFS) profile" evidence="7">
    <location>
        <begin position="17"/>
        <end position="400"/>
    </location>
</feature>
<comment type="caution">
    <text evidence="8">The sequence shown here is derived from an EMBL/GenBank/DDBJ whole genome shotgun (WGS) entry which is preliminary data.</text>
</comment>
<dbReference type="PANTHER" id="PTHR43129:SF1">
    <property type="entry name" value="FOSMIDOMYCIN RESISTANCE PROTEIN"/>
    <property type="match status" value="1"/>
</dbReference>
<dbReference type="PANTHER" id="PTHR43129">
    <property type="entry name" value="FOSMIDOMYCIN RESISTANCE PROTEIN"/>
    <property type="match status" value="1"/>
</dbReference>
<feature type="transmembrane region" description="Helical" evidence="6">
    <location>
        <begin position="314"/>
        <end position="335"/>
    </location>
</feature>
<dbReference type="SUPFAM" id="SSF103473">
    <property type="entry name" value="MFS general substrate transporter"/>
    <property type="match status" value="1"/>
</dbReference>
<evidence type="ECO:0000256" key="2">
    <source>
        <dbReference type="ARBA" id="ARBA00022448"/>
    </source>
</evidence>
<name>A0ABW3LFE2_9BACL</name>
<keyword evidence="2" id="KW-0813">Transport</keyword>
<dbReference type="PRINTS" id="PR01988">
    <property type="entry name" value="EXPORTERBACE"/>
</dbReference>
<sequence>MANAIKTSMAGNPVYPVMFAIGACHLLNDSLQAVIPAMFPILEAEMGLTFTQLGLIAFALNMVASVLQPVIGYISDKKPMPYALPIGMTSSFLGIAGIAFAPEYWMIVVSVIFLGFGSAVFHPEGSRVSYMAAGSKRGLSQSIYQVGGNSGQALAPLISAFILVPLGQTGAALFLFVAALGIFILTKISRWYKEVLEQEKLQKVKKTLLSSLPEMTKKQVGIALTLLLVIIFARSFYVTNITSFYIFHLMESYRLTIQQGQLYIFLFLGVGAAGTFFGGPMADKLGRKNVIVLSLVVPIPLALLLPYMPLFALLIMLALTGFFIMLSFSVTVVYAQELVPSKIGTMAGLTVGLAFGMGAIGGVVIGILMDYIGVYDTMIVVSFLPLLGLVGLGLPKDRKITAA</sequence>
<dbReference type="InterPro" id="IPR036259">
    <property type="entry name" value="MFS_trans_sf"/>
</dbReference>
<evidence type="ECO:0000256" key="5">
    <source>
        <dbReference type="ARBA" id="ARBA00023136"/>
    </source>
</evidence>
<dbReference type="CDD" id="cd17478">
    <property type="entry name" value="MFS_FsR"/>
    <property type="match status" value="1"/>
</dbReference>
<evidence type="ECO:0000313" key="9">
    <source>
        <dbReference type="Proteomes" id="UP001597109"/>
    </source>
</evidence>
<dbReference type="RefSeq" id="WP_144839515.1">
    <property type="nucleotide sequence ID" value="NZ_JBHTKI010000023.1"/>
</dbReference>
<keyword evidence="5 6" id="KW-0472">Membrane</keyword>
<feature type="transmembrane region" description="Helical" evidence="6">
    <location>
        <begin position="374"/>
        <end position="394"/>
    </location>
</feature>
<feature type="transmembrane region" description="Helical" evidence="6">
    <location>
        <begin position="260"/>
        <end position="278"/>
    </location>
</feature>
<dbReference type="InterPro" id="IPR011701">
    <property type="entry name" value="MFS"/>
</dbReference>
<protein>
    <submittedName>
        <fullName evidence="8">MFS transporter</fullName>
    </submittedName>
</protein>
<feature type="transmembrane region" description="Helical" evidence="6">
    <location>
        <begin position="347"/>
        <end position="368"/>
    </location>
</feature>
<evidence type="ECO:0000256" key="6">
    <source>
        <dbReference type="SAM" id="Phobius"/>
    </source>
</evidence>
<accession>A0ABW3LFE2</accession>
<dbReference type="Gene3D" id="1.20.1250.20">
    <property type="entry name" value="MFS general substrate transporter like domains"/>
    <property type="match status" value="2"/>
</dbReference>
<dbReference type="InterPro" id="IPR020846">
    <property type="entry name" value="MFS_dom"/>
</dbReference>
<dbReference type="PROSITE" id="PS00216">
    <property type="entry name" value="SUGAR_TRANSPORT_1"/>
    <property type="match status" value="1"/>
</dbReference>
<evidence type="ECO:0000313" key="8">
    <source>
        <dbReference type="EMBL" id="MFD1032750.1"/>
    </source>
</evidence>
<evidence type="ECO:0000256" key="4">
    <source>
        <dbReference type="ARBA" id="ARBA00022989"/>
    </source>
</evidence>
<evidence type="ECO:0000259" key="7">
    <source>
        <dbReference type="PROSITE" id="PS50850"/>
    </source>
</evidence>
<dbReference type="InterPro" id="IPR022324">
    <property type="entry name" value="Bacilysin_exporter_BacE_put"/>
</dbReference>
<organism evidence="8 9">
    <name type="scientific">Metaplanococcus flavidus</name>
    <dbReference type="NCBI Taxonomy" id="569883"/>
    <lineage>
        <taxon>Bacteria</taxon>
        <taxon>Bacillati</taxon>
        <taxon>Bacillota</taxon>
        <taxon>Bacilli</taxon>
        <taxon>Bacillales</taxon>
        <taxon>Caryophanaceae</taxon>
        <taxon>Metaplanococcus</taxon>
    </lineage>
</organism>
<dbReference type="InterPro" id="IPR005829">
    <property type="entry name" value="Sugar_transporter_CS"/>
</dbReference>
<comment type="subcellular location">
    <subcellularLocation>
        <location evidence="1">Cell membrane</location>
        <topology evidence="1">Multi-pass membrane protein</topology>
    </subcellularLocation>
</comment>